<dbReference type="Pfam" id="PF13460">
    <property type="entry name" value="NAD_binding_10"/>
    <property type="match status" value="1"/>
</dbReference>
<organism evidence="2 3">
    <name type="scientific">Halostreptopolyspora alba</name>
    <dbReference type="NCBI Taxonomy" id="2487137"/>
    <lineage>
        <taxon>Bacteria</taxon>
        <taxon>Bacillati</taxon>
        <taxon>Actinomycetota</taxon>
        <taxon>Actinomycetes</taxon>
        <taxon>Streptosporangiales</taxon>
        <taxon>Nocardiopsidaceae</taxon>
        <taxon>Halostreptopolyspora</taxon>
    </lineage>
</organism>
<feature type="domain" description="NAD(P)-binding" evidence="1">
    <location>
        <begin position="7"/>
        <end position="195"/>
    </location>
</feature>
<dbReference type="InterPro" id="IPR016040">
    <property type="entry name" value="NAD(P)-bd_dom"/>
</dbReference>
<reference evidence="2 3" key="1">
    <citation type="submission" date="2018-11" db="EMBL/GenBank/DDBJ databases">
        <title>The genome draft of YIM 96095.</title>
        <authorList>
            <person name="Tang S.-K."/>
            <person name="Chunyu W.-X."/>
            <person name="Feng Y.-Z."/>
        </authorList>
    </citation>
    <scope>NUCLEOTIDE SEQUENCE [LARGE SCALE GENOMIC DNA]</scope>
    <source>
        <strain evidence="2 3">YIM 96095</strain>
    </source>
</reference>
<evidence type="ECO:0000313" key="2">
    <source>
        <dbReference type="EMBL" id="RNL82044.1"/>
    </source>
</evidence>
<dbReference type="RefSeq" id="WP_123203104.1">
    <property type="nucleotide sequence ID" value="NZ_RJMB01000027.1"/>
</dbReference>
<gene>
    <name evidence="2" type="ORF">EFW17_20800</name>
</gene>
<comment type="caution">
    <text evidence="2">The sequence shown here is derived from an EMBL/GenBank/DDBJ whole genome shotgun (WGS) entry which is preliminary data.</text>
</comment>
<protein>
    <submittedName>
        <fullName evidence="2">NAD-dependent dehydratase</fullName>
    </submittedName>
</protein>
<dbReference type="SUPFAM" id="SSF51735">
    <property type="entry name" value="NAD(P)-binding Rossmann-fold domains"/>
    <property type="match status" value="1"/>
</dbReference>
<sequence>MRIVIAGGHGKIALRLERLLAERGDSPVGLIRNPDHADDVRAAGAEPVVIDLESTTVTQLAERLMGADAVVFAAGAGPGSGAARKETVDRAAASLLADAASLAGVRRYVMVSAISVDEGPPSDAEPVWEAYVNAKRAADDDIRGRDEQLDWTILRPGGLTEEPGTGRVRLASKLERATVPRDDVAAVIVAVLDEPATFGHVWELVSGETPITEAVRAAVT</sequence>
<dbReference type="PANTHER" id="PTHR15020">
    <property type="entry name" value="FLAVIN REDUCTASE-RELATED"/>
    <property type="match status" value="1"/>
</dbReference>
<evidence type="ECO:0000313" key="3">
    <source>
        <dbReference type="Proteomes" id="UP000269198"/>
    </source>
</evidence>
<dbReference type="AlphaFoldDB" id="A0A3N0E2H6"/>
<dbReference type="EMBL" id="RJMB01000027">
    <property type="protein sequence ID" value="RNL82044.1"/>
    <property type="molecule type" value="Genomic_DNA"/>
</dbReference>
<evidence type="ECO:0000259" key="1">
    <source>
        <dbReference type="Pfam" id="PF13460"/>
    </source>
</evidence>
<accession>A0A3N0E2H6</accession>
<dbReference type="OrthoDB" id="4248066at2"/>
<name>A0A3N0E2H6_9ACTN</name>
<dbReference type="Proteomes" id="UP000269198">
    <property type="component" value="Unassembled WGS sequence"/>
</dbReference>
<dbReference type="InterPro" id="IPR036291">
    <property type="entry name" value="NAD(P)-bd_dom_sf"/>
</dbReference>
<dbReference type="Gene3D" id="3.40.50.720">
    <property type="entry name" value="NAD(P)-binding Rossmann-like Domain"/>
    <property type="match status" value="1"/>
</dbReference>
<proteinExistence type="predicted"/>
<dbReference type="PANTHER" id="PTHR15020:SF50">
    <property type="entry name" value="UPF0659 PROTEIN YMR090W"/>
    <property type="match status" value="1"/>
</dbReference>
<keyword evidence="3" id="KW-1185">Reference proteome</keyword>